<feature type="compositionally biased region" description="Basic and acidic residues" evidence="2">
    <location>
        <begin position="356"/>
        <end position="365"/>
    </location>
</feature>
<feature type="compositionally biased region" description="Low complexity" evidence="2">
    <location>
        <begin position="317"/>
        <end position="327"/>
    </location>
</feature>
<feature type="region of interest" description="Disordered" evidence="2">
    <location>
        <begin position="526"/>
        <end position="545"/>
    </location>
</feature>
<name>A0ABV0QID1_9TELE</name>
<evidence type="ECO:0000313" key="3">
    <source>
        <dbReference type="EMBL" id="MEQ2195308.1"/>
    </source>
</evidence>
<feature type="compositionally biased region" description="Pro residues" evidence="2">
    <location>
        <begin position="390"/>
        <end position="400"/>
    </location>
</feature>
<feature type="region of interest" description="Disordered" evidence="2">
    <location>
        <begin position="658"/>
        <end position="711"/>
    </location>
</feature>
<keyword evidence="1" id="KW-0175">Coiled coil</keyword>
<proteinExistence type="predicted"/>
<dbReference type="PANTHER" id="PTHR15577:SF2">
    <property type="entry name" value="ZINC FINGER PROTEIN 318"/>
    <property type="match status" value="1"/>
</dbReference>
<gene>
    <name evidence="3" type="ORF">XENOCAPTIV_010634</name>
</gene>
<sequence length="711" mass="79857">MEARFWPVVVKPLWSLEITLPDPNTSGVAAGAEVQARAMDEARAVIEARVIVQIKDGPRARSDSPGDLDRTMSRVADQLLQAVKLNDPHAVAAVLSELRSDPQMSQRANLNNEIKEILNLLGVSEPASGVPQRVVDEIDDEEKFLYGELEEPKTLAAPEPVRHHSLDLYGDVTEDSLYSDPPSQRAVVSQVYSCPPTISPQLQAPPTVSEINTYMSRPSISADQNVTVQVPNPAYPPGTEPLEESERQALEEYEKIQDLLKTIGLDLGVGEISKMAARTKERLHGNKQPPKTPTRRRHYSSGSSDGSCHSRGHRRPSQSVSSSSSSRSRGRGTKRGGSWSSEDHEPKKSTSSKTPKHWEVKDSKSEWSTPTPPQTSDPSPIPTHTSLPIPTYPPPQLPGVMPPNYPPPGYGQYGNYLPYMHQQWPPMYPPPNMVLPHQTANDDPLPPPTYKKPYNKLTPEAGSKGEEPELRPGLVCCDWSLWVADSLIRLVQEVNRTNQSEAGVVVQIHQLCVWSSGVVRSICQEEQRRSQDQKVSDEQNNESEKLKVLEEREKLKQEREVRMTKKEYLIKELERLRKQQGESLRVLHCSDPALKSKQSYRPGELLRKKRREKDGHKDPLLQEINRLQEEVMAQISNLRKEHEAAEKKRSEIEKVALILGLSPSDRPSKISKQPKNQDQEEWPPQKEKGEQERSPEEQPAASSSEVKVQLF</sequence>
<dbReference type="EMBL" id="JAHRIN010010718">
    <property type="protein sequence ID" value="MEQ2195308.1"/>
    <property type="molecule type" value="Genomic_DNA"/>
</dbReference>
<dbReference type="PANTHER" id="PTHR15577">
    <property type="entry name" value="ZINC FINGER CONTAINING PROTEIN"/>
    <property type="match status" value="1"/>
</dbReference>
<evidence type="ECO:0000256" key="2">
    <source>
        <dbReference type="SAM" id="MobiDB-lite"/>
    </source>
</evidence>
<keyword evidence="4" id="KW-1185">Reference proteome</keyword>
<feature type="compositionally biased region" description="Basic and acidic residues" evidence="2">
    <location>
        <begin position="675"/>
        <end position="696"/>
    </location>
</feature>
<reference evidence="3 4" key="1">
    <citation type="submission" date="2021-06" db="EMBL/GenBank/DDBJ databases">
        <authorList>
            <person name="Palmer J.M."/>
        </authorList>
    </citation>
    <scope>NUCLEOTIDE SEQUENCE [LARGE SCALE GENOMIC DNA]</scope>
    <source>
        <strain evidence="3 4">XC_2019</strain>
        <tissue evidence="3">Muscle</tissue>
    </source>
</reference>
<evidence type="ECO:0000256" key="1">
    <source>
        <dbReference type="SAM" id="Coils"/>
    </source>
</evidence>
<feature type="region of interest" description="Disordered" evidence="2">
    <location>
        <begin position="278"/>
        <end position="400"/>
    </location>
</feature>
<organism evidence="3 4">
    <name type="scientific">Xenoophorus captivus</name>
    <dbReference type="NCBI Taxonomy" id="1517983"/>
    <lineage>
        <taxon>Eukaryota</taxon>
        <taxon>Metazoa</taxon>
        <taxon>Chordata</taxon>
        <taxon>Craniata</taxon>
        <taxon>Vertebrata</taxon>
        <taxon>Euteleostomi</taxon>
        <taxon>Actinopterygii</taxon>
        <taxon>Neopterygii</taxon>
        <taxon>Teleostei</taxon>
        <taxon>Neoteleostei</taxon>
        <taxon>Acanthomorphata</taxon>
        <taxon>Ovalentaria</taxon>
        <taxon>Atherinomorphae</taxon>
        <taxon>Cyprinodontiformes</taxon>
        <taxon>Goodeidae</taxon>
        <taxon>Xenoophorus</taxon>
    </lineage>
</organism>
<dbReference type="InterPro" id="IPR055309">
    <property type="entry name" value="Znf318-like"/>
</dbReference>
<feature type="region of interest" description="Disordered" evidence="2">
    <location>
        <begin position="593"/>
        <end position="620"/>
    </location>
</feature>
<feature type="compositionally biased region" description="Pro residues" evidence="2">
    <location>
        <begin position="370"/>
        <end position="381"/>
    </location>
</feature>
<evidence type="ECO:0000313" key="4">
    <source>
        <dbReference type="Proteomes" id="UP001434883"/>
    </source>
</evidence>
<feature type="coiled-coil region" evidence="1">
    <location>
        <begin position="621"/>
        <end position="655"/>
    </location>
</feature>
<comment type="caution">
    <text evidence="3">The sequence shown here is derived from an EMBL/GenBank/DDBJ whole genome shotgun (WGS) entry which is preliminary data.</text>
</comment>
<feature type="compositionally biased region" description="Low complexity" evidence="2">
    <location>
        <begin position="300"/>
        <end position="309"/>
    </location>
</feature>
<evidence type="ECO:0008006" key="5">
    <source>
        <dbReference type="Google" id="ProtNLM"/>
    </source>
</evidence>
<dbReference type="Proteomes" id="UP001434883">
    <property type="component" value="Unassembled WGS sequence"/>
</dbReference>
<protein>
    <recommendedName>
        <fullName evidence="5">Zinc finger protein 318</fullName>
    </recommendedName>
</protein>
<accession>A0ABV0QID1</accession>